<dbReference type="SMART" id="SM00248">
    <property type="entry name" value="ANK"/>
    <property type="match status" value="4"/>
</dbReference>
<protein>
    <submittedName>
        <fullName evidence="8">Ankyrin repeat domain-containing protein 26</fullName>
    </submittedName>
</protein>
<dbReference type="Pfam" id="PF14915">
    <property type="entry name" value="CCDC144C"/>
    <property type="match status" value="1"/>
</dbReference>
<sequence length="1617" mass="185778">MKKIFGFGSRKGESPLGSLTSRQRTGVGVRPETGNRVTLGPGYHIRDKDLGKIHKAASVGNVRKVQRILLLRLNGLNDRDRMNRTALHLACANGHPEVVTLLADRKCQLNLCDSENRTALIKAVQCQEEECATILLEHGADPNIMDTDGNTALHYAVAGQNMNIAAKLLLYKADTEARNKDDLTPLLLAINENKQQMVEFLVKRNENVHAVDKMKSNCKLPSDYKEEWRYKRSSQNSNLVDESSEEDSVSSLFSKPGVDDSWPTSEDEDFDFDSRNVMKPSLAKLMTAVPQSQKNTEAKYATVRPENRTLYEDNKSHSDKEDEVEMLPQPSTTVQDCSHQDFLSPGPLLKPSLMSLAVVGLTKKEAMKAAIAKKENGIDIIEGAPQEQTNNDNCNADGAHKNNTSDKMSALGLGEEENVESPWDSESFSASFSQKYVDHLSGTADQRGKNILNGQIEDMFYIPSCMSGSRNFKMAKLQDTRNVGIPVAHIDSLEKYPHLKPTIEVEEPVPKKAIEIKEIQTSRSGNCSLRDLGESQLSENGESKEDMSAELDLEITTEEEQERLDGSENNHHWNQVISQMCTPTDKTSENQTKQINLPLLHLQKMSQESDMNKDCDREDISAYSGHPCMQNYEEMWIKKGKLERRNNLKLIANELKQKFGEICGKYKITGGLEEEPPLDNSKKGASLREIPSNFPDNILDCEGKDAFGVSISAEFQAFPEQKEVPVENVFPSHSASGSPGYACWSSSKLCLNENKLHHENDNKSDSEHVFNENKESFYNDTENKNVKNPVVTLEVKDRGLDLQMTKNMNPNTTNWKLGIGHISQSSDPESLLGLCLAHAKEMKHMIQIKRHASSAITNPYKETQPNQDLLQKPLNANNCSANDCKSMETELENVSSFPPYSDRTSKVFLNEDLQQDLQRFKNEIHMLKAEFLALEKEKIQLQKELEEERKKHRSSDMEVTENIYNATTEDNDGLIQQRKNGNTDNQQFPIMEDEDSNRSAKKNSNEVNKVQEQIHSVDDVDDLTQSSEIVSEHCELPYSNYQNSMLLLEQLGTDCKDSVSLLKIQDAVMSYERLLELKKNHCELLTGKIKKIENKVIGLQKELSETKEMKSQLEHQKVEWEQELCNLRFTLQQEKERRENTDMLYKKIREQLRKKEEQYHKEVEMKQQLEITLRTLDMELKTVRNNFNQVVEELNDTQRQLSHEQNARLSQDAILTNHLCKQKEIEINLKKMNSEVSDSHEKEKDLLHENHMLQDEIAMLRLEIDTVKNQKQEMEKKYLEDIAIVKEKNDQLQKTVKLNEETLTKTIFQYTGQLNVLTAENTMLNSKLENEKQNKDRLETEVESYRSRLATAVHDHEQGQTSKRDLELAFQRARDEWFRLRDKMDFDMSHLKDNNEILSQQLSKAESKLNSLEIELHHTRDALRERTLVLERVQTDLSQTQCQKKEIEHMYQNEQGKVNKYIGKQESLEERFSHLQSENVLLRQQLDDARNKTDSNEKTVIHIQDQFQDIVKKLQAESEKQGRMLEERNKELINECNHLKERLYQYENDKAEREVVVRQLQQELADTLKKQSMSEASLEVTARYRMNLEDETQDLKKKLNQVRNQVCIKCNKLTVNL</sequence>
<keyword evidence="1" id="KW-0677">Repeat</keyword>
<dbReference type="InterPro" id="IPR036770">
    <property type="entry name" value="Ankyrin_rpt-contain_sf"/>
</dbReference>
<feature type="region of interest" description="Disordered" evidence="6">
    <location>
        <begin position="525"/>
        <end position="549"/>
    </location>
</feature>
<dbReference type="SUPFAM" id="SSF48403">
    <property type="entry name" value="Ankyrin repeat"/>
    <property type="match status" value="1"/>
</dbReference>
<dbReference type="InParanoid" id="L5JV89"/>
<evidence type="ECO:0000256" key="5">
    <source>
        <dbReference type="SAM" id="Coils"/>
    </source>
</evidence>
<feature type="region of interest" description="Disordered" evidence="6">
    <location>
        <begin position="385"/>
        <end position="407"/>
    </location>
</feature>
<accession>L5JV89</accession>
<dbReference type="PANTHER" id="PTHR24147:SF60">
    <property type="entry name" value="ANKYRIN REPEAT DOMAIN-CONTAINING PROTEIN 26-RELATED"/>
    <property type="match status" value="1"/>
</dbReference>
<reference evidence="9" key="1">
    <citation type="journal article" date="2013" name="Science">
        <title>Comparative analysis of bat genomes provides insight into the evolution of flight and immunity.</title>
        <authorList>
            <person name="Zhang G."/>
            <person name="Cowled C."/>
            <person name="Shi Z."/>
            <person name="Huang Z."/>
            <person name="Bishop-Lilly K.A."/>
            <person name="Fang X."/>
            <person name="Wynne J.W."/>
            <person name="Xiong Z."/>
            <person name="Baker M.L."/>
            <person name="Zhao W."/>
            <person name="Tachedjian M."/>
            <person name="Zhu Y."/>
            <person name="Zhou P."/>
            <person name="Jiang X."/>
            <person name="Ng J."/>
            <person name="Yang L."/>
            <person name="Wu L."/>
            <person name="Xiao J."/>
            <person name="Feng Y."/>
            <person name="Chen Y."/>
            <person name="Sun X."/>
            <person name="Zhang Y."/>
            <person name="Marsh G.A."/>
            <person name="Crameri G."/>
            <person name="Broder C.C."/>
            <person name="Frey K.G."/>
            <person name="Wang L.F."/>
            <person name="Wang J."/>
        </authorList>
    </citation>
    <scope>NUCLEOTIDE SEQUENCE [LARGE SCALE GENOMIC DNA]</scope>
</reference>
<dbReference type="Gene3D" id="1.25.40.20">
    <property type="entry name" value="Ankyrin repeat-containing domain"/>
    <property type="match status" value="1"/>
</dbReference>
<evidence type="ECO:0000256" key="4">
    <source>
        <dbReference type="PROSITE-ProRule" id="PRU00023"/>
    </source>
</evidence>
<dbReference type="PROSITE" id="PS50088">
    <property type="entry name" value="ANK_REPEAT"/>
    <property type="match status" value="4"/>
</dbReference>
<dbReference type="PROSITE" id="PS50297">
    <property type="entry name" value="ANK_REP_REGION"/>
    <property type="match status" value="3"/>
</dbReference>
<dbReference type="FunCoup" id="L5JV89">
    <property type="interactions" value="2105"/>
</dbReference>
<feature type="repeat" description="ANK" evidence="4">
    <location>
        <begin position="181"/>
        <end position="213"/>
    </location>
</feature>
<gene>
    <name evidence="8" type="ORF">PAL_GLEAN10005135</name>
</gene>
<feature type="region of interest" description="Disordered" evidence="6">
    <location>
        <begin position="974"/>
        <end position="1009"/>
    </location>
</feature>
<feature type="region of interest" description="Disordered" evidence="6">
    <location>
        <begin position="233"/>
        <end position="272"/>
    </location>
</feature>
<feature type="domain" description="CCDC144C-like coiled-coil" evidence="7">
    <location>
        <begin position="1129"/>
        <end position="1605"/>
    </location>
</feature>
<dbReference type="STRING" id="9402.L5JV89"/>
<keyword evidence="2 4" id="KW-0040">ANK repeat</keyword>
<evidence type="ECO:0000259" key="7">
    <source>
        <dbReference type="Pfam" id="PF14915"/>
    </source>
</evidence>
<dbReference type="InterPro" id="IPR002110">
    <property type="entry name" value="Ankyrin_rpt"/>
</dbReference>
<evidence type="ECO:0000313" key="9">
    <source>
        <dbReference type="Proteomes" id="UP000010552"/>
    </source>
</evidence>
<feature type="repeat" description="ANK" evidence="4">
    <location>
        <begin position="115"/>
        <end position="147"/>
    </location>
</feature>
<dbReference type="eggNOG" id="ENOG502QR0R">
    <property type="taxonomic scope" value="Eukaryota"/>
</dbReference>
<feature type="repeat" description="ANK" evidence="4">
    <location>
        <begin position="82"/>
        <end position="114"/>
    </location>
</feature>
<proteinExistence type="predicted"/>
<organism evidence="8 9">
    <name type="scientific">Pteropus alecto</name>
    <name type="common">Black flying fox</name>
    <dbReference type="NCBI Taxonomy" id="9402"/>
    <lineage>
        <taxon>Eukaryota</taxon>
        <taxon>Metazoa</taxon>
        <taxon>Chordata</taxon>
        <taxon>Craniata</taxon>
        <taxon>Vertebrata</taxon>
        <taxon>Euteleostomi</taxon>
        <taxon>Mammalia</taxon>
        <taxon>Eutheria</taxon>
        <taxon>Laurasiatheria</taxon>
        <taxon>Chiroptera</taxon>
        <taxon>Yinpterochiroptera</taxon>
        <taxon>Pteropodoidea</taxon>
        <taxon>Pteropodidae</taxon>
        <taxon>Pteropodinae</taxon>
        <taxon>Pteropus</taxon>
    </lineage>
</organism>
<evidence type="ECO:0000256" key="2">
    <source>
        <dbReference type="ARBA" id="ARBA00023043"/>
    </source>
</evidence>
<dbReference type="Pfam" id="PF00023">
    <property type="entry name" value="Ank"/>
    <property type="match status" value="2"/>
</dbReference>
<feature type="region of interest" description="Disordered" evidence="6">
    <location>
        <begin position="13"/>
        <end position="35"/>
    </location>
</feature>
<keyword evidence="9" id="KW-1185">Reference proteome</keyword>
<dbReference type="InterPro" id="IPR039497">
    <property type="entry name" value="CC144C-like_CC_dom"/>
</dbReference>
<feature type="coiled-coil region" evidence="5">
    <location>
        <begin position="1075"/>
        <end position="1200"/>
    </location>
</feature>
<feature type="compositionally biased region" description="Polar residues" evidence="6">
    <location>
        <begin position="977"/>
        <end position="988"/>
    </location>
</feature>
<feature type="coiled-coil region" evidence="5">
    <location>
        <begin position="1250"/>
        <end position="1355"/>
    </location>
</feature>
<evidence type="ECO:0000256" key="6">
    <source>
        <dbReference type="SAM" id="MobiDB-lite"/>
    </source>
</evidence>
<dbReference type="PRINTS" id="PR01415">
    <property type="entry name" value="ANKYRIN"/>
</dbReference>
<evidence type="ECO:0000313" key="8">
    <source>
        <dbReference type="EMBL" id="ELK02233.1"/>
    </source>
</evidence>
<dbReference type="PANTHER" id="PTHR24147">
    <property type="entry name" value="ANKYRIN REPEAT DOMAIN 36-RELATED"/>
    <property type="match status" value="1"/>
</dbReference>
<name>L5JV89_PTEAL</name>
<dbReference type="InterPro" id="IPR050657">
    <property type="entry name" value="Ankyrin_repeat_domain"/>
</dbReference>
<feature type="coiled-coil region" evidence="5">
    <location>
        <begin position="910"/>
        <end position="951"/>
    </location>
</feature>
<evidence type="ECO:0000256" key="1">
    <source>
        <dbReference type="ARBA" id="ARBA00022737"/>
    </source>
</evidence>
<dbReference type="Proteomes" id="UP000010552">
    <property type="component" value="Unassembled WGS sequence"/>
</dbReference>
<dbReference type="EMBL" id="KB031146">
    <property type="protein sequence ID" value="ELK02233.1"/>
    <property type="molecule type" value="Genomic_DNA"/>
</dbReference>
<feature type="coiled-coil region" evidence="5">
    <location>
        <begin position="1388"/>
        <end position="1549"/>
    </location>
</feature>
<evidence type="ECO:0000256" key="3">
    <source>
        <dbReference type="ARBA" id="ARBA00023054"/>
    </source>
</evidence>
<feature type="repeat" description="ANK" evidence="4">
    <location>
        <begin position="148"/>
        <end position="180"/>
    </location>
</feature>
<dbReference type="Pfam" id="PF12796">
    <property type="entry name" value="Ank_2"/>
    <property type="match status" value="1"/>
</dbReference>
<keyword evidence="3 5" id="KW-0175">Coiled coil</keyword>
<dbReference type="FunFam" id="1.25.40.20:FF:000208">
    <property type="entry name" value="Ankyrin repeat domain-containing protein 26"/>
    <property type="match status" value="1"/>
</dbReference>